<protein>
    <submittedName>
        <fullName evidence="2">Zinc ribbon domain-containing protein</fullName>
    </submittedName>
</protein>
<proteinExistence type="predicted"/>
<feature type="transmembrane region" description="Helical" evidence="1">
    <location>
        <begin position="87"/>
        <end position="108"/>
    </location>
</feature>
<keyword evidence="3" id="KW-1185">Reference proteome</keyword>
<dbReference type="RefSeq" id="WP_307898645.1">
    <property type="nucleotide sequence ID" value="NZ_CP133076.1"/>
</dbReference>
<reference evidence="2 3" key="1">
    <citation type="submission" date="2023-08" db="EMBL/GenBank/DDBJ databases">
        <title>Genome sequencing of the thermostable Gram positive bacteria Geobacillus proteiniphilus strain T-6.</title>
        <authorList>
            <person name="Shulami S."/>
            <person name="Shoham Y."/>
        </authorList>
    </citation>
    <scope>NUCLEOTIDE SEQUENCE [LARGE SCALE GENOMIC DNA]</scope>
    <source>
        <strain evidence="2 3">T-6</strain>
    </source>
</reference>
<accession>A0ABY9MEM6</accession>
<feature type="transmembrane region" description="Helical" evidence="1">
    <location>
        <begin position="158"/>
        <end position="180"/>
    </location>
</feature>
<organism evidence="2 3">
    <name type="scientific">Geobacillus proteiniphilus</name>
    <dbReference type="NCBI Taxonomy" id="860353"/>
    <lineage>
        <taxon>Bacteria</taxon>
        <taxon>Bacillati</taxon>
        <taxon>Bacillota</taxon>
        <taxon>Bacilli</taxon>
        <taxon>Bacillales</taxon>
        <taxon>Anoxybacillaceae</taxon>
        <taxon>Geobacillus</taxon>
    </lineage>
</organism>
<evidence type="ECO:0000313" key="2">
    <source>
        <dbReference type="EMBL" id="WMJ16486.1"/>
    </source>
</evidence>
<evidence type="ECO:0000313" key="3">
    <source>
        <dbReference type="Proteomes" id="UP001223761"/>
    </source>
</evidence>
<name>A0ABY9MEM6_9BACL</name>
<dbReference type="Proteomes" id="UP001223761">
    <property type="component" value="Chromosome"/>
</dbReference>
<evidence type="ECO:0000256" key="1">
    <source>
        <dbReference type="SAM" id="Phobius"/>
    </source>
</evidence>
<feature type="transmembrane region" description="Helical" evidence="1">
    <location>
        <begin position="186"/>
        <end position="208"/>
    </location>
</feature>
<feature type="transmembrane region" description="Helical" evidence="1">
    <location>
        <begin position="128"/>
        <end position="146"/>
    </location>
</feature>
<keyword evidence="1" id="KW-1133">Transmembrane helix</keyword>
<dbReference type="EMBL" id="CP133076">
    <property type="protein sequence ID" value="WMJ16486.1"/>
    <property type="molecule type" value="Genomic_DNA"/>
</dbReference>
<sequence>MICPSCSHVNDGGNFCENCGTKLSITSEIAAATERAGDAQSSTASISAASSVHLDNAKKISKMYWGYFTTVLRKPFSQSRRVGKEQFVNGLITIVLYTLFIPLMIFFGLKDYTGYIGSPFLNIVVKPFFAYFVFIMLIATFTFLAVKFGKVQVSYQDVIARFGTFLIPFVGLFALALVMALLQMKLFLLLLFLGFIASIFTVPAFVIGSFKDGIHEGLDAVYGTVLTYVATFIVLGMMAKALFAVVMHMIQEYISSFFFF</sequence>
<keyword evidence="1" id="KW-0472">Membrane</keyword>
<gene>
    <name evidence="2" type="ORF">RA955_18080</name>
</gene>
<feature type="transmembrane region" description="Helical" evidence="1">
    <location>
        <begin position="220"/>
        <end position="250"/>
    </location>
</feature>
<keyword evidence="1" id="KW-0812">Transmembrane</keyword>